<dbReference type="Pfam" id="PF03949">
    <property type="entry name" value="Malic_M"/>
    <property type="match status" value="1"/>
</dbReference>
<dbReference type="SUPFAM" id="SSF51735">
    <property type="entry name" value="NAD(P)-binding Rossmann-fold domains"/>
    <property type="match status" value="1"/>
</dbReference>
<comment type="similarity">
    <text evidence="3">In the N-terminal section; belongs to the malic enzymes family.</text>
</comment>
<evidence type="ECO:0000256" key="4">
    <source>
        <dbReference type="ARBA" id="ARBA00008756"/>
    </source>
</evidence>
<accession>A0ABQ1JLX5</accession>
<dbReference type="InterPro" id="IPR051674">
    <property type="entry name" value="Malate_Decarboxylase"/>
</dbReference>
<evidence type="ECO:0000313" key="11">
    <source>
        <dbReference type="Proteomes" id="UP000615760"/>
    </source>
</evidence>
<evidence type="ECO:0000259" key="9">
    <source>
        <dbReference type="SMART" id="SM01274"/>
    </source>
</evidence>
<evidence type="ECO:0000313" key="10">
    <source>
        <dbReference type="EMBL" id="GGB70008.1"/>
    </source>
</evidence>
<keyword evidence="11" id="KW-1185">Reference proteome</keyword>
<evidence type="ECO:0000256" key="1">
    <source>
        <dbReference type="ARBA" id="ARBA00001936"/>
    </source>
</evidence>
<dbReference type="PIRSF" id="PIRSF036684">
    <property type="entry name" value="ME_PTA"/>
    <property type="match status" value="1"/>
</dbReference>
<gene>
    <name evidence="10" type="primary">maeB</name>
    <name evidence="10" type="ORF">GCM10007424_07450</name>
</gene>
<dbReference type="Proteomes" id="UP000615760">
    <property type="component" value="Unassembled WGS sequence"/>
</dbReference>
<dbReference type="SMART" id="SM00919">
    <property type="entry name" value="Malic_M"/>
    <property type="match status" value="1"/>
</dbReference>
<dbReference type="Pfam" id="PF01515">
    <property type="entry name" value="PTA_PTB"/>
    <property type="match status" value="1"/>
</dbReference>
<dbReference type="InterPro" id="IPR015884">
    <property type="entry name" value="Malic_enzyme_CS"/>
</dbReference>
<reference evidence="11" key="1">
    <citation type="journal article" date="2019" name="Int. J. Syst. Evol. Microbiol.">
        <title>The Global Catalogue of Microorganisms (GCM) 10K type strain sequencing project: providing services to taxonomists for standard genome sequencing and annotation.</title>
        <authorList>
            <consortium name="The Broad Institute Genomics Platform"/>
            <consortium name="The Broad Institute Genome Sequencing Center for Infectious Disease"/>
            <person name="Wu L."/>
            <person name="Ma J."/>
        </authorList>
    </citation>
    <scope>NUCLEOTIDE SEQUENCE [LARGE SCALE GENOMIC DNA]</scope>
    <source>
        <strain evidence="11">CGMCC 1.15461</strain>
    </source>
</reference>
<dbReference type="Gene3D" id="3.40.50.720">
    <property type="entry name" value="NAD(P)-binding Rossmann-like Domain"/>
    <property type="match status" value="1"/>
</dbReference>
<evidence type="ECO:0000256" key="3">
    <source>
        <dbReference type="ARBA" id="ARBA00007686"/>
    </source>
</evidence>
<evidence type="ECO:0000256" key="2">
    <source>
        <dbReference type="ARBA" id="ARBA00001946"/>
    </source>
</evidence>
<dbReference type="Gene3D" id="3.40.50.10750">
    <property type="entry name" value="Isocitrate/Isopropylmalate dehydrogenase-like"/>
    <property type="match status" value="1"/>
</dbReference>
<comment type="similarity">
    <text evidence="4">In the C-terminal section; belongs to the phosphate acetyltransferase and butyryltransferase family.</text>
</comment>
<dbReference type="InterPro" id="IPR036291">
    <property type="entry name" value="NAD(P)-bd_dom_sf"/>
</dbReference>
<comment type="cofactor">
    <cofactor evidence="1">
        <name>Mn(2+)</name>
        <dbReference type="ChEBI" id="CHEBI:29035"/>
    </cofactor>
</comment>
<dbReference type="SUPFAM" id="SSF53223">
    <property type="entry name" value="Aminoacid dehydrogenase-like, N-terminal domain"/>
    <property type="match status" value="1"/>
</dbReference>
<comment type="caution">
    <text evidence="10">The sequence shown here is derived from an EMBL/GenBank/DDBJ whole genome shotgun (WGS) entry which is preliminary data.</text>
</comment>
<feature type="domain" description="Malic enzyme NAD-binding" evidence="8">
    <location>
        <begin position="164"/>
        <end position="400"/>
    </location>
</feature>
<proteinExistence type="inferred from homology"/>
<keyword evidence="5" id="KW-0479">Metal-binding</keyword>
<dbReference type="InterPro" id="IPR002505">
    <property type="entry name" value="PTA_PTB"/>
</dbReference>
<dbReference type="EMBL" id="BMJE01000002">
    <property type="protein sequence ID" value="GGB70008.1"/>
    <property type="molecule type" value="Genomic_DNA"/>
</dbReference>
<feature type="domain" description="Malic enzyme N-terminal" evidence="9">
    <location>
        <begin position="19"/>
        <end position="152"/>
    </location>
</feature>
<dbReference type="CDD" id="cd05311">
    <property type="entry name" value="NAD_bind_2_malic_enz"/>
    <property type="match status" value="1"/>
</dbReference>
<dbReference type="PROSITE" id="PS00331">
    <property type="entry name" value="MALIC_ENZYMES"/>
    <property type="match status" value="1"/>
</dbReference>
<dbReference type="InterPro" id="IPR042112">
    <property type="entry name" value="P_AcTrfase_dom2"/>
</dbReference>
<evidence type="ECO:0000259" key="8">
    <source>
        <dbReference type="SMART" id="SM00919"/>
    </source>
</evidence>
<dbReference type="PANTHER" id="PTHR43237">
    <property type="entry name" value="NADP-DEPENDENT MALIC ENZYME"/>
    <property type="match status" value="1"/>
</dbReference>
<protein>
    <submittedName>
        <fullName evidence="10">Malic enzyme</fullName>
    </submittedName>
</protein>
<name>A0ABQ1JLX5_9FLAO</name>
<dbReference type="InterPro" id="IPR046346">
    <property type="entry name" value="Aminoacid_DH-like_N_sf"/>
</dbReference>
<dbReference type="PANTHER" id="PTHR43237:SF4">
    <property type="entry name" value="NADP-DEPENDENT MALIC ENZYME"/>
    <property type="match status" value="1"/>
</dbReference>
<evidence type="ECO:0000256" key="5">
    <source>
        <dbReference type="ARBA" id="ARBA00022723"/>
    </source>
</evidence>
<keyword evidence="7" id="KW-0511">Multifunctional enzyme</keyword>
<comment type="cofactor">
    <cofactor evidence="2">
        <name>Mg(2+)</name>
        <dbReference type="ChEBI" id="CHEBI:18420"/>
    </cofactor>
</comment>
<dbReference type="InterPro" id="IPR012302">
    <property type="entry name" value="Malic_NAD-bd"/>
</dbReference>
<dbReference type="Pfam" id="PF00390">
    <property type="entry name" value="malic"/>
    <property type="match status" value="1"/>
</dbReference>
<dbReference type="InterPro" id="IPR037062">
    <property type="entry name" value="Malic_N_dom_sf"/>
</dbReference>
<dbReference type="InterPro" id="IPR012301">
    <property type="entry name" value="Malic_N_dom"/>
</dbReference>
<dbReference type="InterPro" id="IPR042113">
    <property type="entry name" value="P_AcTrfase_dom1"/>
</dbReference>
<dbReference type="Gene3D" id="3.40.50.10950">
    <property type="match status" value="1"/>
</dbReference>
<dbReference type="InterPro" id="IPR012188">
    <property type="entry name" value="ME_PTA"/>
</dbReference>
<evidence type="ECO:0000256" key="7">
    <source>
        <dbReference type="ARBA" id="ARBA00023268"/>
    </source>
</evidence>
<sequence length="765" mass="84297">MNHYSKRREALLYHAKPNPGKIQVVPTKKYATQRDLSLAYSPGVAEPCLEIAKDVNNVYKYTTKGNLVAVITNGTAVLGLGDIGPEASKPVMEGKGLLFKIFADIDVFDIEVDTKDVDAFVETVKKIAPTFGGINLEDIKAPESFEIERRLVEELNIPVMHDDQHGTAIISAAALLNAIELAEKNIENIKVVVSGAGSAALACANLYMLIGVKPENVTMFDKDGMLVQDREDLSVTQRKYAKDTEAIPLAEAIKGADVFLGLSVGNVLTPEMLLSMNNDPIVFAMANPTPEIDYELAISTREDVIMATGRSDNPNQVNNVLGFPYIFRGALDVRATTINEEMKMAAVVALAQLAKEPVPEQVNIAYGETKLNFGRDYIIPKPFDPRLIAVVAPAVAKAAMDSGVAKSPITDWDKYAEELLERLGNDNKMVRLLTNRAKTNPKRIVFAEADHLDVLKAAQIVHEEKIGIPILLGSKEIIEELKKEIEFDDELTIIDPKTDEEKGRRDRYAKVFWQARQRKGITEFEAQKWMRERNYFAAMMVNEGEADAMVTGYSRSYPSVVKPVMQLIGKAQGVTKIATTNMMLTKRGPIFLSDTAINPDPNAEDLAKIALMTAKTVRMFGIEPVLAMISFSNFGSASSPSANKVREAVAILHKNHPDLIVDGEVQSDFALNPEMLKKQFPFSKLAGKKVNTLIFPNLESANITYKLLKELNKIVSIGPIMLGLDKPVHLFQLGASVEEMVNMAAVAVVDAQEKEKRNKTAKLQR</sequence>
<dbReference type="Gene3D" id="3.40.50.10380">
    <property type="entry name" value="Malic enzyme, N-terminal domain"/>
    <property type="match status" value="1"/>
</dbReference>
<organism evidence="10 11">
    <name type="scientific">Flavobacterium suaedae</name>
    <dbReference type="NCBI Taxonomy" id="1767027"/>
    <lineage>
        <taxon>Bacteria</taxon>
        <taxon>Pseudomonadati</taxon>
        <taxon>Bacteroidota</taxon>
        <taxon>Flavobacteriia</taxon>
        <taxon>Flavobacteriales</taxon>
        <taxon>Flavobacteriaceae</taxon>
        <taxon>Flavobacterium</taxon>
    </lineage>
</organism>
<keyword evidence="6" id="KW-0560">Oxidoreductase</keyword>
<dbReference type="SUPFAM" id="SSF53659">
    <property type="entry name" value="Isocitrate/Isopropylmalate dehydrogenase-like"/>
    <property type="match status" value="1"/>
</dbReference>
<dbReference type="RefSeq" id="WP_188619908.1">
    <property type="nucleotide sequence ID" value="NZ_BMJE01000002.1"/>
</dbReference>
<evidence type="ECO:0000256" key="6">
    <source>
        <dbReference type="ARBA" id="ARBA00023002"/>
    </source>
</evidence>
<dbReference type="InterPro" id="IPR045213">
    <property type="entry name" value="Malic_NAD-bd_bact_type"/>
</dbReference>
<dbReference type="SMART" id="SM01274">
    <property type="entry name" value="malic"/>
    <property type="match status" value="1"/>
</dbReference>